<keyword evidence="1" id="KW-1133">Transmembrane helix</keyword>
<evidence type="ECO:0000313" key="2">
    <source>
        <dbReference type="EMBL" id="KKW93971.1"/>
    </source>
</evidence>
<dbReference type="EMBL" id="LBIC01000001">
    <property type="protein sequence ID" value="KKW93971.1"/>
    <property type="molecule type" value="Genomic_DNA"/>
</dbReference>
<feature type="transmembrane region" description="Helical" evidence="1">
    <location>
        <begin position="50"/>
        <end position="69"/>
    </location>
</feature>
<accession>A0A0M3AYH4</accession>
<dbReference type="Proteomes" id="UP000033874">
    <property type="component" value="Unassembled WGS sequence"/>
</dbReference>
<protein>
    <recommendedName>
        <fullName evidence="4">Holin</fullName>
    </recommendedName>
</protein>
<feature type="transmembrane region" description="Helical" evidence="1">
    <location>
        <begin position="20"/>
        <end position="44"/>
    </location>
</feature>
<comment type="caution">
    <text evidence="2">The sequence shown here is derived from an EMBL/GenBank/DDBJ whole genome shotgun (WGS) entry which is preliminary data.</text>
</comment>
<organism evidence="2 3">
    <name type="scientific">Sphingobium chungbukense</name>
    <dbReference type="NCBI Taxonomy" id="56193"/>
    <lineage>
        <taxon>Bacteria</taxon>
        <taxon>Pseudomonadati</taxon>
        <taxon>Pseudomonadota</taxon>
        <taxon>Alphaproteobacteria</taxon>
        <taxon>Sphingomonadales</taxon>
        <taxon>Sphingomonadaceae</taxon>
        <taxon>Sphingobium</taxon>
    </lineage>
</organism>
<evidence type="ECO:0008006" key="4">
    <source>
        <dbReference type="Google" id="ProtNLM"/>
    </source>
</evidence>
<dbReference type="STRING" id="56193.YP76_04895"/>
<proteinExistence type="predicted"/>
<evidence type="ECO:0000256" key="1">
    <source>
        <dbReference type="SAM" id="Phobius"/>
    </source>
</evidence>
<keyword evidence="1" id="KW-0812">Transmembrane</keyword>
<dbReference type="AlphaFoldDB" id="A0A0M3AYH4"/>
<reference evidence="2 3" key="1">
    <citation type="submission" date="2015-04" db="EMBL/GenBank/DDBJ databases">
        <title>Genome sequence of aromatic hydrocarbons-degrading Sphingobium chungbukense DJ77.</title>
        <authorList>
            <person name="Kim Y.-C."/>
            <person name="Chae J.-C."/>
        </authorList>
    </citation>
    <scope>NUCLEOTIDE SEQUENCE [LARGE SCALE GENOMIC DNA]</scope>
    <source>
        <strain evidence="2 3">DJ77</strain>
    </source>
</reference>
<gene>
    <name evidence="2" type="ORF">YP76_04895</name>
</gene>
<dbReference type="RefSeq" id="WP_046762405.1">
    <property type="nucleotide sequence ID" value="NZ_LBIC01000001.1"/>
</dbReference>
<sequence>MTILNALKGISGEFEVQRVLGAFGTVVFTVSVPALVATGVIEASLEGFCLTYPAGIAALIGTTAGAIALKDRQVAKAKAEEKAG</sequence>
<keyword evidence="3" id="KW-1185">Reference proteome</keyword>
<evidence type="ECO:0000313" key="3">
    <source>
        <dbReference type="Proteomes" id="UP000033874"/>
    </source>
</evidence>
<dbReference type="PATRIC" id="fig|56193.3.peg.1008"/>
<name>A0A0M3AYH4_9SPHN</name>
<keyword evidence="1" id="KW-0472">Membrane</keyword>